<evidence type="ECO:0000313" key="2">
    <source>
        <dbReference type="Proteomes" id="UP000266723"/>
    </source>
</evidence>
<proteinExistence type="predicted"/>
<gene>
    <name evidence="1" type="ORF">DY000_02057928</name>
</gene>
<dbReference type="EMBL" id="QGKV02002055">
    <property type="protein sequence ID" value="KAF3498024.1"/>
    <property type="molecule type" value="Genomic_DNA"/>
</dbReference>
<reference evidence="1 2" key="1">
    <citation type="journal article" date="2020" name="BMC Genomics">
        <title>Intraspecific diversification of the crop wild relative Brassica cretica Lam. using demographic model selection.</title>
        <authorList>
            <person name="Kioukis A."/>
            <person name="Michalopoulou V.A."/>
            <person name="Briers L."/>
            <person name="Pirintsos S."/>
            <person name="Studholme D.J."/>
            <person name="Pavlidis P."/>
            <person name="Sarris P.F."/>
        </authorList>
    </citation>
    <scope>NUCLEOTIDE SEQUENCE [LARGE SCALE GENOMIC DNA]</scope>
    <source>
        <strain evidence="2">cv. PFS-1207/04</strain>
    </source>
</reference>
<keyword evidence="2" id="KW-1185">Reference proteome</keyword>
<sequence>MFSASVPFIFLFVQQLEEQSRAPATGVEGSLSGPVDESKNQLPDILCVVQVCPSRTDI</sequence>
<protein>
    <submittedName>
        <fullName evidence="1">Uncharacterized protein</fullName>
    </submittedName>
</protein>
<name>A0ABQ7AK00_BRACR</name>
<comment type="caution">
    <text evidence="1">The sequence shown here is derived from an EMBL/GenBank/DDBJ whole genome shotgun (WGS) entry which is preliminary data.</text>
</comment>
<organism evidence="1 2">
    <name type="scientific">Brassica cretica</name>
    <name type="common">Mustard</name>
    <dbReference type="NCBI Taxonomy" id="69181"/>
    <lineage>
        <taxon>Eukaryota</taxon>
        <taxon>Viridiplantae</taxon>
        <taxon>Streptophyta</taxon>
        <taxon>Embryophyta</taxon>
        <taxon>Tracheophyta</taxon>
        <taxon>Spermatophyta</taxon>
        <taxon>Magnoliopsida</taxon>
        <taxon>eudicotyledons</taxon>
        <taxon>Gunneridae</taxon>
        <taxon>Pentapetalae</taxon>
        <taxon>rosids</taxon>
        <taxon>malvids</taxon>
        <taxon>Brassicales</taxon>
        <taxon>Brassicaceae</taxon>
        <taxon>Brassiceae</taxon>
        <taxon>Brassica</taxon>
    </lineage>
</organism>
<accession>A0ABQ7AK00</accession>
<dbReference type="Proteomes" id="UP000266723">
    <property type="component" value="Unassembled WGS sequence"/>
</dbReference>
<evidence type="ECO:0000313" key="1">
    <source>
        <dbReference type="EMBL" id="KAF3498024.1"/>
    </source>
</evidence>